<feature type="compositionally biased region" description="Basic and acidic residues" evidence="1">
    <location>
        <begin position="16"/>
        <end position="25"/>
    </location>
</feature>
<gene>
    <name evidence="2" type="ORF">E2562_021554</name>
</gene>
<dbReference type="AlphaFoldDB" id="A0A6G1EXU0"/>
<dbReference type="Proteomes" id="UP000479710">
    <property type="component" value="Unassembled WGS sequence"/>
</dbReference>
<evidence type="ECO:0000313" key="2">
    <source>
        <dbReference type="EMBL" id="KAF0929453.1"/>
    </source>
</evidence>
<name>A0A6G1EXU0_9ORYZ</name>
<evidence type="ECO:0000256" key="1">
    <source>
        <dbReference type="SAM" id="MobiDB-lite"/>
    </source>
</evidence>
<dbReference type="GO" id="GO:0003676">
    <property type="term" value="F:nucleic acid binding"/>
    <property type="evidence" value="ECO:0007669"/>
    <property type="project" value="InterPro"/>
</dbReference>
<organism evidence="2 3">
    <name type="scientific">Oryza meyeriana var. granulata</name>
    <dbReference type="NCBI Taxonomy" id="110450"/>
    <lineage>
        <taxon>Eukaryota</taxon>
        <taxon>Viridiplantae</taxon>
        <taxon>Streptophyta</taxon>
        <taxon>Embryophyta</taxon>
        <taxon>Tracheophyta</taxon>
        <taxon>Spermatophyta</taxon>
        <taxon>Magnoliopsida</taxon>
        <taxon>Liliopsida</taxon>
        <taxon>Poales</taxon>
        <taxon>Poaceae</taxon>
        <taxon>BOP clade</taxon>
        <taxon>Oryzoideae</taxon>
        <taxon>Oryzeae</taxon>
        <taxon>Oryzinae</taxon>
        <taxon>Oryza</taxon>
        <taxon>Oryza meyeriana</taxon>
    </lineage>
</organism>
<feature type="compositionally biased region" description="Polar residues" evidence="1">
    <location>
        <begin position="1"/>
        <end position="13"/>
    </location>
</feature>
<dbReference type="SUPFAM" id="SSF53098">
    <property type="entry name" value="Ribonuclease H-like"/>
    <property type="match status" value="1"/>
</dbReference>
<protein>
    <submittedName>
        <fullName evidence="2">Uncharacterized protein</fullName>
    </submittedName>
</protein>
<accession>A0A6G1EXU0</accession>
<evidence type="ECO:0000313" key="3">
    <source>
        <dbReference type="Proteomes" id="UP000479710"/>
    </source>
</evidence>
<sequence>MVNTVAQTESNGQVPAREERPARAEVDDESDAVATDPSHPWRHYQIEDGLPPEVEEAIVQDPPPVDEVWTAHTDGAWGTARAGAATIITSPTVRAAAFTARLEFQTTNNMAKYEAILLAL</sequence>
<comment type="caution">
    <text evidence="2">The sequence shown here is derived from an EMBL/GenBank/DDBJ whole genome shotgun (WGS) entry which is preliminary data.</text>
</comment>
<proteinExistence type="predicted"/>
<reference evidence="2 3" key="1">
    <citation type="submission" date="2019-11" db="EMBL/GenBank/DDBJ databases">
        <title>Whole genome sequence of Oryza granulata.</title>
        <authorList>
            <person name="Li W."/>
        </authorList>
    </citation>
    <scope>NUCLEOTIDE SEQUENCE [LARGE SCALE GENOMIC DNA]</scope>
    <source>
        <strain evidence="3">cv. Menghai</strain>
        <tissue evidence="2">Leaf</tissue>
    </source>
</reference>
<dbReference type="Gene3D" id="3.30.420.10">
    <property type="entry name" value="Ribonuclease H-like superfamily/Ribonuclease H"/>
    <property type="match status" value="1"/>
</dbReference>
<keyword evidence="3" id="KW-1185">Reference proteome</keyword>
<dbReference type="OrthoDB" id="782197at2759"/>
<dbReference type="EMBL" id="SPHZ02000002">
    <property type="protein sequence ID" value="KAF0929453.1"/>
    <property type="molecule type" value="Genomic_DNA"/>
</dbReference>
<dbReference type="InterPro" id="IPR012337">
    <property type="entry name" value="RNaseH-like_sf"/>
</dbReference>
<feature type="region of interest" description="Disordered" evidence="1">
    <location>
        <begin position="1"/>
        <end position="43"/>
    </location>
</feature>
<dbReference type="InterPro" id="IPR036397">
    <property type="entry name" value="RNaseH_sf"/>
</dbReference>